<organism evidence="1 2">
    <name type="scientific">Massilia frigida</name>
    <dbReference type="NCBI Taxonomy" id="2609281"/>
    <lineage>
        <taxon>Bacteria</taxon>
        <taxon>Pseudomonadati</taxon>
        <taxon>Pseudomonadota</taxon>
        <taxon>Betaproteobacteria</taxon>
        <taxon>Burkholderiales</taxon>
        <taxon>Oxalobacteraceae</taxon>
        <taxon>Telluria group</taxon>
        <taxon>Massilia</taxon>
    </lineage>
</organism>
<evidence type="ECO:0000313" key="1">
    <source>
        <dbReference type="EMBL" id="NHZ79455.1"/>
    </source>
</evidence>
<dbReference type="Proteomes" id="UP000621455">
    <property type="component" value="Unassembled WGS sequence"/>
</dbReference>
<dbReference type="EMBL" id="WHJG01000007">
    <property type="protein sequence ID" value="NHZ79455.1"/>
    <property type="molecule type" value="Genomic_DNA"/>
</dbReference>
<accession>A0ABX0N2B5</accession>
<sequence length="105" mass="11014">MPRRAALEALTAALASAGAARDWVALDHAVGALSTQLRVLAASGPWSAAETHALEALRAQHDKAAELCAAELEALGAQMHDMHANKAGFIAYALDNEIDTERNQA</sequence>
<proteinExistence type="predicted"/>
<evidence type="ECO:0008006" key="3">
    <source>
        <dbReference type="Google" id="ProtNLM"/>
    </source>
</evidence>
<protein>
    <recommendedName>
        <fullName evidence="3">Flagellar protein FliT</fullName>
    </recommendedName>
</protein>
<gene>
    <name evidence="1" type="ORF">F2P44_09220</name>
</gene>
<comment type="caution">
    <text evidence="1">The sequence shown here is derived from an EMBL/GenBank/DDBJ whole genome shotgun (WGS) entry which is preliminary data.</text>
</comment>
<reference evidence="1 2" key="1">
    <citation type="submission" date="2019-10" db="EMBL/GenBank/DDBJ databases">
        <title>Taxonomy of Antarctic Massilia spp.: description of Massilia rubra sp. nov., Massilia aquatica sp. nov., Massilia mucilaginosa sp. nov., Massilia frigida sp. nov. isolated from streams, lakes and regoliths.</title>
        <authorList>
            <person name="Holochova P."/>
            <person name="Sedlacek I."/>
            <person name="Kralova S."/>
            <person name="Maslanova I."/>
            <person name="Busse H.-J."/>
            <person name="Stankova E."/>
            <person name="Vrbovska V."/>
            <person name="Kovarovic V."/>
            <person name="Bartak M."/>
            <person name="Svec P."/>
            <person name="Pantucek R."/>
        </authorList>
    </citation>
    <scope>NUCLEOTIDE SEQUENCE [LARGE SCALE GENOMIC DNA]</scope>
    <source>
        <strain evidence="1 2">CCM 8695</strain>
    </source>
</reference>
<evidence type="ECO:0000313" key="2">
    <source>
        <dbReference type="Proteomes" id="UP000621455"/>
    </source>
</evidence>
<keyword evidence="2" id="KW-1185">Reference proteome</keyword>
<name>A0ABX0N2B5_9BURK</name>
<dbReference type="RefSeq" id="WP_167086413.1">
    <property type="nucleotide sequence ID" value="NZ_WHJG01000007.1"/>
</dbReference>